<comment type="function">
    <text evidence="9">Ferredoxins are iron-sulfur proteins that transfer electrons in a wide variety of metabolic reactions.</text>
</comment>
<dbReference type="PROSITE" id="PS51379">
    <property type="entry name" value="4FE4S_FER_2"/>
    <property type="match status" value="1"/>
</dbReference>
<dbReference type="Pfam" id="PF00037">
    <property type="entry name" value="Fer4"/>
    <property type="match status" value="1"/>
</dbReference>
<evidence type="ECO:0000256" key="3">
    <source>
        <dbReference type="ARBA" id="ARBA00022448"/>
    </source>
</evidence>
<dbReference type="Gene3D" id="3.30.70.20">
    <property type="match status" value="1"/>
</dbReference>
<dbReference type="EMBL" id="JACOSL010000003">
    <property type="protein sequence ID" value="MBI1755583.1"/>
    <property type="molecule type" value="Genomic_DNA"/>
</dbReference>
<keyword evidence="3 9" id="KW-0813">Transport</keyword>
<keyword evidence="5 9" id="KW-0479">Metal-binding</keyword>
<evidence type="ECO:0000256" key="7">
    <source>
        <dbReference type="ARBA" id="ARBA00023004"/>
    </source>
</evidence>
<dbReference type="PANTHER" id="PTHR42859:SF2">
    <property type="entry name" value="FERREDOXIN"/>
    <property type="match status" value="1"/>
</dbReference>
<dbReference type="SUPFAM" id="SSF54862">
    <property type="entry name" value="4Fe-4S ferredoxins"/>
    <property type="match status" value="1"/>
</dbReference>
<protein>
    <recommendedName>
        <fullName evidence="9">Ferredoxin</fullName>
    </recommendedName>
</protein>
<dbReference type="GO" id="GO:0051539">
    <property type="term" value="F:4 iron, 4 sulfur cluster binding"/>
    <property type="evidence" value="ECO:0007669"/>
    <property type="project" value="UniProtKB-UniRule"/>
</dbReference>
<dbReference type="PANTHER" id="PTHR42859">
    <property type="entry name" value="OXIDOREDUCTASE"/>
    <property type="match status" value="1"/>
</dbReference>
<keyword evidence="7 9" id="KW-0408">Iron</keyword>
<evidence type="ECO:0000313" key="12">
    <source>
        <dbReference type="Proteomes" id="UP000727962"/>
    </source>
</evidence>
<gene>
    <name evidence="11" type="ORF">HYR64_00560</name>
</gene>
<evidence type="ECO:0000259" key="10">
    <source>
        <dbReference type="PROSITE" id="PS51379"/>
    </source>
</evidence>
<dbReference type="InterPro" id="IPR017896">
    <property type="entry name" value="4Fe4S_Fe-S-bd"/>
</dbReference>
<dbReference type="PROSITE" id="PS00198">
    <property type="entry name" value="4FE4S_FER_1"/>
    <property type="match status" value="1"/>
</dbReference>
<evidence type="ECO:0000256" key="8">
    <source>
        <dbReference type="ARBA" id="ARBA00023014"/>
    </source>
</evidence>
<dbReference type="Proteomes" id="UP000727962">
    <property type="component" value="Unassembled WGS sequence"/>
</dbReference>
<dbReference type="InterPro" id="IPR050294">
    <property type="entry name" value="RnfB_subfamily"/>
</dbReference>
<dbReference type="GO" id="GO:0009055">
    <property type="term" value="F:electron transfer activity"/>
    <property type="evidence" value="ECO:0007669"/>
    <property type="project" value="UniProtKB-UniRule"/>
</dbReference>
<keyword evidence="6 9" id="KW-0249">Electron transport</keyword>
<evidence type="ECO:0000256" key="4">
    <source>
        <dbReference type="ARBA" id="ARBA00022485"/>
    </source>
</evidence>
<evidence type="ECO:0000256" key="1">
    <source>
        <dbReference type="ARBA" id="ARBA00001927"/>
    </source>
</evidence>
<evidence type="ECO:0000313" key="11">
    <source>
        <dbReference type="EMBL" id="MBI1755583.1"/>
    </source>
</evidence>
<evidence type="ECO:0000256" key="9">
    <source>
        <dbReference type="RuleBase" id="RU365098"/>
    </source>
</evidence>
<dbReference type="InterPro" id="IPR017900">
    <property type="entry name" value="4Fe4S_Fe_S_CS"/>
</dbReference>
<comment type="caution">
    <text evidence="11">The sequence shown here is derived from an EMBL/GenBank/DDBJ whole genome shotgun (WGS) entry which is preliminary data.</text>
</comment>
<name>A0A931LSZ8_FIMGI</name>
<evidence type="ECO:0000256" key="6">
    <source>
        <dbReference type="ARBA" id="ARBA00022982"/>
    </source>
</evidence>
<dbReference type="InterPro" id="IPR000813">
    <property type="entry name" value="7Fe_ferredoxin"/>
</dbReference>
<proteinExistence type="predicted"/>
<comment type="cofactor">
    <cofactor evidence="1">
        <name>[3Fe-4S] cluster</name>
        <dbReference type="ChEBI" id="CHEBI:21137"/>
    </cofactor>
</comment>
<evidence type="ECO:0000256" key="2">
    <source>
        <dbReference type="ARBA" id="ARBA00001966"/>
    </source>
</evidence>
<evidence type="ECO:0000256" key="5">
    <source>
        <dbReference type="ARBA" id="ARBA00022723"/>
    </source>
</evidence>
<organism evidence="11 12">
    <name type="scientific">Fimbriimonas ginsengisoli</name>
    <dbReference type="NCBI Taxonomy" id="1005039"/>
    <lineage>
        <taxon>Bacteria</taxon>
        <taxon>Bacillati</taxon>
        <taxon>Armatimonadota</taxon>
        <taxon>Fimbriimonadia</taxon>
        <taxon>Fimbriimonadales</taxon>
        <taxon>Fimbriimonadaceae</taxon>
        <taxon>Fimbriimonas</taxon>
    </lineage>
</organism>
<feature type="domain" description="4Fe-4S ferredoxin-type" evidence="10">
    <location>
        <begin position="31"/>
        <end position="60"/>
    </location>
</feature>
<dbReference type="GO" id="GO:0046872">
    <property type="term" value="F:metal ion binding"/>
    <property type="evidence" value="ECO:0007669"/>
    <property type="project" value="UniProtKB-UniRule"/>
</dbReference>
<sequence>MPYVVTEPCIGVKDKSCMTVCPVDCIYETADMVVINPDECIDCGLCEPECPVTAIFVDSDVPPQWREWVEKNQTQGRELSEHKV</sequence>
<comment type="cofactor">
    <cofactor evidence="2 9">
        <name>[4Fe-4S] cluster</name>
        <dbReference type="ChEBI" id="CHEBI:49883"/>
    </cofactor>
</comment>
<keyword evidence="8 9" id="KW-0411">Iron-sulfur</keyword>
<reference evidence="11" key="1">
    <citation type="submission" date="2020-07" db="EMBL/GenBank/DDBJ databases">
        <title>Huge and variable diversity of episymbiotic CPR bacteria and DPANN archaea in groundwater ecosystems.</title>
        <authorList>
            <person name="He C.Y."/>
            <person name="Keren R."/>
            <person name="Whittaker M."/>
            <person name="Farag I.F."/>
            <person name="Doudna J."/>
            <person name="Cate J.H.D."/>
            <person name="Banfield J.F."/>
        </authorList>
    </citation>
    <scope>NUCLEOTIDE SEQUENCE</scope>
    <source>
        <strain evidence="11">NC_groundwater_17_Pr7_B-0.1um_64_12</strain>
    </source>
</reference>
<accession>A0A931LSZ8</accession>
<dbReference type="PRINTS" id="PR00354">
    <property type="entry name" value="7FE8SFRDOXIN"/>
</dbReference>
<dbReference type="AlphaFoldDB" id="A0A931LSZ8"/>
<keyword evidence="4 9" id="KW-0004">4Fe-4S</keyword>